<accession>A0A1H9Y4N5</accession>
<dbReference type="Pfam" id="PF12973">
    <property type="entry name" value="Cupin_7"/>
    <property type="match status" value="1"/>
</dbReference>
<keyword evidence="3" id="KW-1185">Reference proteome</keyword>
<dbReference type="RefSeq" id="WP_093326701.1">
    <property type="nucleotide sequence ID" value="NZ_AP027363.1"/>
</dbReference>
<dbReference type="STRING" id="349064.SAMN05660429_00069"/>
<evidence type="ECO:0000259" key="1">
    <source>
        <dbReference type="Pfam" id="PF12973"/>
    </source>
</evidence>
<organism evidence="2 3">
    <name type="scientific">Thalassotalea agarivorans</name>
    <name type="common">Thalassomonas agarivorans</name>
    <dbReference type="NCBI Taxonomy" id="349064"/>
    <lineage>
        <taxon>Bacteria</taxon>
        <taxon>Pseudomonadati</taxon>
        <taxon>Pseudomonadota</taxon>
        <taxon>Gammaproteobacteria</taxon>
        <taxon>Alteromonadales</taxon>
        <taxon>Colwelliaceae</taxon>
        <taxon>Thalassotalea</taxon>
    </lineage>
</organism>
<evidence type="ECO:0000313" key="2">
    <source>
        <dbReference type="EMBL" id="SES63721.1"/>
    </source>
</evidence>
<dbReference type="InterPro" id="IPR014710">
    <property type="entry name" value="RmlC-like_jellyroll"/>
</dbReference>
<dbReference type="EMBL" id="FOHK01000001">
    <property type="protein sequence ID" value="SES63721.1"/>
    <property type="molecule type" value="Genomic_DNA"/>
</dbReference>
<dbReference type="SUPFAM" id="SSF51182">
    <property type="entry name" value="RmlC-like cupins"/>
    <property type="match status" value="1"/>
</dbReference>
<protein>
    <submittedName>
        <fullName evidence="2">Anti-ECFsigma factor, ChrR</fullName>
    </submittedName>
</protein>
<dbReference type="Proteomes" id="UP000199308">
    <property type="component" value="Unassembled WGS sequence"/>
</dbReference>
<reference evidence="2 3" key="1">
    <citation type="submission" date="2016-10" db="EMBL/GenBank/DDBJ databases">
        <authorList>
            <person name="de Groot N.N."/>
        </authorList>
    </citation>
    <scope>NUCLEOTIDE SEQUENCE [LARGE SCALE GENOMIC DNA]</scope>
    <source>
        <strain evidence="2 3">DSM 19706</strain>
    </source>
</reference>
<sequence>MIKHHPTSALLHSFVAGELPASLTAAIVMHTDMCPICKEKVDAITHAQASKAFMFDGEELATVEEAPQDTLDFDAMIDDIVMDVAMDEVKLAKAVTIDVKGDQYKLPRAIQNMDIAEFNSLGKLSRARIELGEGDVHTSLLHMQPGGGVPEHTHKGFELTLILDGSFSDDKGDYVAGDFIWLDQANTHNPVSDEGCLCYTVSNDALHFTKGLGKLLNPIGSFIY</sequence>
<dbReference type="OrthoDB" id="2988517at2"/>
<feature type="domain" description="ChrR-like cupin" evidence="1">
    <location>
        <begin position="135"/>
        <end position="201"/>
    </location>
</feature>
<proteinExistence type="predicted"/>
<evidence type="ECO:0000313" key="3">
    <source>
        <dbReference type="Proteomes" id="UP000199308"/>
    </source>
</evidence>
<dbReference type="Gene3D" id="1.10.10.1320">
    <property type="entry name" value="Anti-sigma factor, zinc-finger domain"/>
    <property type="match status" value="1"/>
</dbReference>
<name>A0A1H9Y4N5_THASX</name>
<dbReference type="InterPro" id="IPR011051">
    <property type="entry name" value="RmlC_Cupin_sf"/>
</dbReference>
<dbReference type="InterPro" id="IPR012807">
    <property type="entry name" value="Anti-sigma_ChrR"/>
</dbReference>
<dbReference type="InterPro" id="IPR041916">
    <property type="entry name" value="Anti_sigma_zinc_sf"/>
</dbReference>
<gene>
    <name evidence="2" type="ORF">SAMN05660429_00069</name>
</gene>
<dbReference type="AlphaFoldDB" id="A0A1H9Y4N5"/>
<dbReference type="InterPro" id="IPR025979">
    <property type="entry name" value="ChrR-like_cupin_dom"/>
</dbReference>
<dbReference type="NCBIfam" id="TIGR02451">
    <property type="entry name" value="anti_sig_ChrR"/>
    <property type="match status" value="1"/>
</dbReference>
<dbReference type="CDD" id="cd20301">
    <property type="entry name" value="cupin_ChrR"/>
    <property type="match status" value="1"/>
</dbReference>
<dbReference type="Gene3D" id="2.60.120.10">
    <property type="entry name" value="Jelly Rolls"/>
    <property type="match status" value="1"/>
</dbReference>